<accession>A0A1G2AU91</accession>
<feature type="binding site" evidence="1">
    <location>
        <position position="39"/>
    </location>
    <ligand>
        <name>Fe cation</name>
        <dbReference type="ChEBI" id="CHEBI:24875"/>
        <label>1</label>
    </ligand>
</feature>
<reference evidence="2 3" key="1">
    <citation type="journal article" date="2016" name="Nat. Commun.">
        <title>Thousands of microbial genomes shed light on interconnected biogeochemical processes in an aquifer system.</title>
        <authorList>
            <person name="Anantharaman K."/>
            <person name="Brown C.T."/>
            <person name="Hug L.A."/>
            <person name="Sharon I."/>
            <person name="Castelle C.J."/>
            <person name="Probst A.J."/>
            <person name="Thomas B.C."/>
            <person name="Singh A."/>
            <person name="Wilkins M.J."/>
            <person name="Karaoz U."/>
            <person name="Brodie E.L."/>
            <person name="Williams K.H."/>
            <person name="Hubbard S.S."/>
            <person name="Banfield J.F."/>
        </authorList>
    </citation>
    <scope>NUCLEOTIDE SEQUENCE [LARGE SCALE GENOMIC DNA]</scope>
</reference>
<protein>
    <recommendedName>
        <fullName evidence="4">Metallophosphoesterase</fullName>
    </recommendedName>
</protein>
<gene>
    <name evidence="2" type="ORF">A3B74_05425</name>
</gene>
<dbReference type="InterPro" id="IPR029052">
    <property type="entry name" value="Metallo-depent_PP-like"/>
</dbReference>
<comment type="caution">
    <text evidence="2">The sequence shown here is derived from an EMBL/GenBank/DDBJ whole genome shotgun (WGS) entry which is preliminary data.</text>
</comment>
<dbReference type="GO" id="GO:0004113">
    <property type="term" value="F:2',3'-cyclic-nucleotide 3'-phosphodiesterase activity"/>
    <property type="evidence" value="ECO:0007669"/>
    <property type="project" value="TreeGrafter"/>
</dbReference>
<dbReference type="EMBL" id="MHKB01000002">
    <property type="protein sequence ID" value="OGY80069.1"/>
    <property type="molecule type" value="Genomic_DNA"/>
</dbReference>
<sequence>MNILIFGDIFGKPGRRGLQAWLPELRKETHADLVIANAENLAHGMGVTQTTLQECLDAGVDIFTGGNDMWTKPEVEMLLASQSQRLLRPANYPPDTPGSGYIVLEVGTKKIFIISLLGRVFMQPHLDCPFRTADNLLKKYHAQFTAILVDIHAEATSEKVALGHYLDGRVTLVYGTHTHVPTADMRILPQGTAYCTDVGFSGPKNSVIGVDTNVILTKFLTQRPKAHTIPESGVVEMNCLHLVCDRDTGKALRLTRLYREITF</sequence>
<feature type="binding site" evidence="1">
    <location>
        <position position="67"/>
    </location>
    <ligand>
        <name>Fe cation</name>
        <dbReference type="ChEBI" id="CHEBI:24875"/>
        <label>2</label>
    </ligand>
</feature>
<evidence type="ECO:0008006" key="4">
    <source>
        <dbReference type="Google" id="ProtNLM"/>
    </source>
</evidence>
<proteinExistence type="predicted"/>
<dbReference type="SUPFAM" id="SSF56300">
    <property type="entry name" value="Metallo-dependent phosphatases"/>
    <property type="match status" value="1"/>
</dbReference>
<feature type="binding site" evidence="1">
    <location>
        <position position="39"/>
    </location>
    <ligand>
        <name>Fe cation</name>
        <dbReference type="ChEBI" id="CHEBI:24875"/>
        <label>2</label>
    </ligand>
</feature>
<feature type="binding site" evidence="1">
    <location>
        <position position="40"/>
    </location>
    <ligand>
        <name>Fe cation</name>
        <dbReference type="ChEBI" id="CHEBI:24875"/>
        <label>1</label>
    </ligand>
</feature>
<feature type="binding site" evidence="1">
    <location>
        <position position="8"/>
    </location>
    <ligand>
        <name>Fe cation</name>
        <dbReference type="ChEBI" id="CHEBI:24875"/>
        <label>1</label>
    </ligand>
</feature>
<dbReference type="Gene3D" id="3.60.21.10">
    <property type="match status" value="1"/>
</dbReference>
<dbReference type="GO" id="GO:0046872">
    <property type="term" value="F:metal ion binding"/>
    <property type="evidence" value="ECO:0007669"/>
    <property type="project" value="UniProtKB-KW"/>
</dbReference>
<feature type="binding site" evidence="1">
    <location>
        <position position="152"/>
    </location>
    <ligand>
        <name>Fe cation</name>
        <dbReference type="ChEBI" id="CHEBI:24875"/>
        <label>2</label>
    </ligand>
</feature>
<dbReference type="Pfam" id="PF13277">
    <property type="entry name" value="YmdB"/>
    <property type="match status" value="1"/>
</dbReference>
<keyword evidence="1" id="KW-0479">Metal-binding</keyword>
<dbReference type="PANTHER" id="PTHR36303:SF1">
    <property type="entry name" value="2',3'-CYCLIC-NUCLEOTIDE 2'-PHOSPHODIESTERASE"/>
    <property type="match status" value="1"/>
</dbReference>
<feature type="binding site" evidence="1">
    <location>
        <position position="177"/>
    </location>
    <ligand>
        <name>Fe cation</name>
        <dbReference type="ChEBI" id="CHEBI:24875"/>
        <label>2</label>
    </ligand>
</feature>
<name>A0A1G2AU91_9BACT</name>
<evidence type="ECO:0000256" key="1">
    <source>
        <dbReference type="PIRSR" id="PIRSR004789-51"/>
    </source>
</evidence>
<dbReference type="PANTHER" id="PTHR36303">
    <property type="entry name" value="2',3'-CYCLIC-NUCLEOTIDE 2'-PHOSPHODIESTERASE"/>
    <property type="match status" value="1"/>
</dbReference>
<dbReference type="AlphaFoldDB" id="A0A1G2AU91"/>
<dbReference type="PIRSF" id="PIRSF004789">
    <property type="entry name" value="DR1281"/>
    <property type="match status" value="1"/>
</dbReference>
<dbReference type="STRING" id="1798540.A3B74_05425"/>
<feature type="binding site" evidence="1">
    <location>
        <position position="179"/>
    </location>
    <ligand>
        <name>Fe cation</name>
        <dbReference type="ChEBI" id="CHEBI:24875"/>
        <label>1</label>
    </ligand>
</feature>
<evidence type="ECO:0000313" key="2">
    <source>
        <dbReference type="EMBL" id="OGY80069.1"/>
    </source>
</evidence>
<evidence type="ECO:0000313" key="3">
    <source>
        <dbReference type="Proteomes" id="UP000177165"/>
    </source>
</evidence>
<organism evidence="2 3">
    <name type="scientific">Candidatus Kerfeldbacteria bacterium RIFCSPHIGHO2_02_FULL_42_14</name>
    <dbReference type="NCBI Taxonomy" id="1798540"/>
    <lineage>
        <taxon>Bacteria</taxon>
        <taxon>Candidatus Kerfeldiibacteriota</taxon>
    </lineage>
</organism>
<dbReference type="Proteomes" id="UP000177165">
    <property type="component" value="Unassembled WGS sequence"/>
</dbReference>
<dbReference type="InterPro" id="IPR005235">
    <property type="entry name" value="YmdB-like"/>
</dbReference>